<evidence type="ECO:0008006" key="3">
    <source>
        <dbReference type="Google" id="ProtNLM"/>
    </source>
</evidence>
<organism evidence="1 2">
    <name type="scientific">Paenibacillus sedimenti</name>
    <dbReference type="NCBI Taxonomy" id="2770274"/>
    <lineage>
        <taxon>Bacteria</taxon>
        <taxon>Bacillati</taxon>
        <taxon>Bacillota</taxon>
        <taxon>Bacilli</taxon>
        <taxon>Bacillales</taxon>
        <taxon>Paenibacillaceae</taxon>
        <taxon>Paenibacillus</taxon>
    </lineage>
</organism>
<dbReference type="Proteomes" id="UP000650466">
    <property type="component" value="Unassembled WGS sequence"/>
</dbReference>
<comment type="caution">
    <text evidence="1">The sequence shown here is derived from an EMBL/GenBank/DDBJ whole genome shotgun (WGS) entry which is preliminary data.</text>
</comment>
<name>A0A926KQH9_9BACL</name>
<reference evidence="1" key="1">
    <citation type="submission" date="2020-09" db="EMBL/GenBank/DDBJ databases">
        <title>Draft Genome Sequence of Paenibacillus sp. WST5.</title>
        <authorList>
            <person name="Bao Z."/>
        </authorList>
    </citation>
    <scope>NUCLEOTIDE SEQUENCE</scope>
    <source>
        <strain evidence="1">WST5</strain>
    </source>
</reference>
<proteinExistence type="predicted"/>
<sequence length="321" mass="37465">MNFTIVSSIYKLKLQYQKAKGKRIFDNYRLSNSSDVLLSEIVNPNFYETFGKIKVDVLFQKPYLYAHKNIPGIELTFENAFDSASSIAHDALENIKLFTLGLWLIKDNSVDIAEVDIYCYDGDFKYSINRHDMRVVTDASGIQEDVEFSDDEIEQAINYADKIKSFKGVDFNDTNYNEIHYNELSRFDRALGFIKHARAETLLPLKIAFYVQFLESIITASKSTELTHRIGERLARLLGKDFEERKEIYSQIKRAYAVRSSFVHGQQLDRSYRTKEVVLDISLKLDNYIRQVMIIMLTEHAEKLSLKDEEYENWFQEIVLS</sequence>
<dbReference type="EMBL" id="JACVVD010000004">
    <property type="protein sequence ID" value="MBD0381301.1"/>
    <property type="molecule type" value="Genomic_DNA"/>
</dbReference>
<evidence type="ECO:0000313" key="2">
    <source>
        <dbReference type="Proteomes" id="UP000650466"/>
    </source>
</evidence>
<protein>
    <recommendedName>
        <fullName evidence="3">Apea-like HEPN domain-containing protein</fullName>
    </recommendedName>
</protein>
<keyword evidence="2" id="KW-1185">Reference proteome</keyword>
<dbReference type="AlphaFoldDB" id="A0A926KQH9"/>
<evidence type="ECO:0000313" key="1">
    <source>
        <dbReference type="EMBL" id="MBD0381301.1"/>
    </source>
</evidence>
<dbReference type="RefSeq" id="WP_188175090.1">
    <property type="nucleotide sequence ID" value="NZ_JACVVD010000004.1"/>
</dbReference>
<accession>A0A926KQH9</accession>
<gene>
    <name evidence="1" type="ORF">ICC18_14340</name>
</gene>